<dbReference type="InterPro" id="IPR029062">
    <property type="entry name" value="Class_I_gatase-like"/>
</dbReference>
<evidence type="ECO:0000313" key="3">
    <source>
        <dbReference type="EMBL" id="SCB04058.1"/>
    </source>
</evidence>
<name>A0A1C3TLG8_XANCT</name>
<organism evidence="3 4">
    <name type="scientific">Xanthomonas translucens pv. translucens DSM 18974</name>
    <dbReference type="NCBI Taxonomy" id="1261556"/>
    <lineage>
        <taxon>Bacteria</taxon>
        <taxon>Pseudomonadati</taxon>
        <taxon>Pseudomonadota</taxon>
        <taxon>Gammaproteobacteria</taxon>
        <taxon>Lysobacterales</taxon>
        <taxon>Lysobacteraceae</taxon>
        <taxon>Xanthomonas</taxon>
        <taxon>Xanthomonas translucens group</taxon>
    </lineage>
</organism>
<accession>A0A1C3TLG8</accession>
<dbReference type="RefSeq" id="WP_003478203.1">
    <property type="nucleotide sequence ID" value="NZ_LT604072.1"/>
</dbReference>
<dbReference type="AlphaFoldDB" id="A0A1C3TLG8"/>
<evidence type="ECO:0000256" key="1">
    <source>
        <dbReference type="ARBA" id="ARBA00008542"/>
    </source>
</evidence>
<evidence type="ECO:0000313" key="4">
    <source>
        <dbReference type="Proteomes" id="UP000093071"/>
    </source>
</evidence>
<dbReference type="Gene3D" id="3.40.50.880">
    <property type="match status" value="1"/>
</dbReference>
<comment type="similarity">
    <text evidence="1">Belongs to the peptidase C56 family.</text>
</comment>
<dbReference type="Pfam" id="PF01965">
    <property type="entry name" value="DJ-1_PfpI"/>
    <property type="match status" value="1"/>
</dbReference>
<reference evidence="4" key="1">
    <citation type="submission" date="2016-07" db="EMBL/GenBank/DDBJ databases">
        <authorList>
            <person name="Jaenicke Sebastian"/>
        </authorList>
    </citation>
    <scope>NUCLEOTIDE SEQUENCE [LARGE SCALE GENOMIC DNA]</scope>
</reference>
<evidence type="ECO:0000259" key="2">
    <source>
        <dbReference type="Pfam" id="PF01965"/>
    </source>
</evidence>
<dbReference type="Proteomes" id="UP000093071">
    <property type="component" value="Chromosome I"/>
</dbReference>
<feature type="domain" description="DJ-1/PfpI" evidence="2">
    <location>
        <begin position="10"/>
        <end position="178"/>
    </location>
</feature>
<dbReference type="InterPro" id="IPR002818">
    <property type="entry name" value="DJ-1/PfpI"/>
</dbReference>
<gene>
    <name evidence="3" type="ORF">BN444_02428</name>
</gene>
<dbReference type="SUPFAM" id="SSF52317">
    <property type="entry name" value="Class I glutamine amidotransferase-like"/>
    <property type="match status" value="1"/>
</dbReference>
<dbReference type="PANTHER" id="PTHR42733:SF12">
    <property type="entry name" value="PROTEINASE"/>
    <property type="match status" value="1"/>
</dbReference>
<dbReference type="PATRIC" id="fig|1261556.5.peg.1349"/>
<dbReference type="NCBIfam" id="TIGR01382">
    <property type="entry name" value="PfpI"/>
    <property type="match status" value="1"/>
</dbReference>
<dbReference type="CDD" id="cd03134">
    <property type="entry name" value="GATase1_PfpI_like"/>
    <property type="match status" value="1"/>
</dbReference>
<protein>
    <submittedName>
        <fullName evidence="3">DJ-1/PfpI family protein</fullName>
    </submittedName>
</protein>
<dbReference type="PANTHER" id="PTHR42733">
    <property type="entry name" value="DJ-1 PROTEIN"/>
    <property type="match status" value="1"/>
</dbReference>
<proteinExistence type="inferred from homology"/>
<dbReference type="EMBL" id="LT604072">
    <property type="protein sequence ID" value="SCB04058.1"/>
    <property type="molecule type" value="Genomic_DNA"/>
</dbReference>
<dbReference type="InterPro" id="IPR006286">
    <property type="entry name" value="C56_PfpI-like"/>
</dbReference>
<sequence length="181" mass="19078">MSTASSLSGKRVAVLATDGFEQSELQEPKRLLESWGAQVDVIAPGDASSIHGWSKQDWGDSVPVDKRLAQAAAGDYDALLLPGGVINPDKLRTEAAAIRFIQSFASAGKPVAAICHGPWLLAESGLVRDKQVTSWPSVKTDLSNAGARWQDAEVVVDGNLITSRKPDDIPAFAAAVAKALC</sequence>
<dbReference type="PROSITE" id="PS51276">
    <property type="entry name" value="PEPTIDASE_C56_PFPI"/>
    <property type="match status" value="1"/>
</dbReference>